<dbReference type="PANTHER" id="PTHR43031">
    <property type="entry name" value="FAD-DEPENDENT OXIDOREDUCTASE"/>
    <property type="match status" value="1"/>
</dbReference>
<reference evidence="1 2" key="1">
    <citation type="submission" date="2020-03" db="EMBL/GenBank/DDBJ databases">
        <authorList>
            <consortium name="Genoscope - CEA"/>
            <person name="William W."/>
        </authorList>
    </citation>
    <scope>NUCLEOTIDE SEQUENCE [LARGE SCALE GENOMIC DNA]</scope>
    <source>
        <strain evidence="2">DSM 16959</strain>
    </source>
</reference>
<dbReference type="InterPro" id="IPR050229">
    <property type="entry name" value="GlpE_sulfurtransferase"/>
</dbReference>
<dbReference type="PROSITE" id="PS50206">
    <property type="entry name" value="RHODANESE_3"/>
    <property type="match status" value="1"/>
</dbReference>
<evidence type="ECO:0000313" key="2">
    <source>
        <dbReference type="Proteomes" id="UP000515733"/>
    </source>
</evidence>
<gene>
    <name evidence="1" type="ORF">DENOEST_1381</name>
</gene>
<accession>A0A6S6XRE4</accession>
<dbReference type="KEGG" id="doe:DENOEST_1381"/>
<proteinExistence type="predicted"/>
<organism evidence="1 2">
    <name type="scientific">Denitratisoma oestradiolicum</name>
    <dbReference type="NCBI Taxonomy" id="311182"/>
    <lineage>
        <taxon>Bacteria</taxon>
        <taxon>Pseudomonadati</taxon>
        <taxon>Pseudomonadota</taxon>
        <taxon>Betaproteobacteria</taxon>
        <taxon>Nitrosomonadales</taxon>
        <taxon>Sterolibacteriaceae</taxon>
        <taxon>Denitratisoma</taxon>
    </lineage>
</organism>
<dbReference type="InterPro" id="IPR001763">
    <property type="entry name" value="Rhodanese-like_dom"/>
</dbReference>
<dbReference type="GO" id="GO:0016740">
    <property type="term" value="F:transferase activity"/>
    <property type="evidence" value="ECO:0007669"/>
    <property type="project" value="UniProtKB-KW"/>
</dbReference>
<dbReference type="Gene3D" id="3.40.250.10">
    <property type="entry name" value="Rhodanese-like domain"/>
    <property type="match status" value="1"/>
</dbReference>
<evidence type="ECO:0000313" key="1">
    <source>
        <dbReference type="EMBL" id="CAB1368546.1"/>
    </source>
</evidence>
<keyword evidence="1" id="KW-0808">Transferase</keyword>
<dbReference type="EMBL" id="LR778301">
    <property type="protein sequence ID" value="CAB1368546.1"/>
    <property type="molecule type" value="Genomic_DNA"/>
</dbReference>
<dbReference type="Proteomes" id="UP000515733">
    <property type="component" value="Chromosome"/>
</dbReference>
<dbReference type="SMART" id="SM00450">
    <property type="entry name" value="RHOD"/>
    <property type="match status" value="1"/>
</dbReference>
<dbReference type="SUPFAM" id="SSF52821">
    <property type="entry name" value="Rhodanese/Cell cycle control phosphatase"/>
    <property type="match status" value="1"/>
</dbReference>
<name>A0A6S6XRE4_9PROT</name>
<dbReference type="CDD" id="cd00158">
    <property type="entry name" value="RHOD"/>
    <property type="match status" value="1"/>
</dbReference>
<protein>
    <submittedName>
        <fullName evidence="1">Sulfurtransferase</fullName>
    </submittedName>
</protein>
<sequence length="147" mass="16010">MNKVFVTSLLILQSLAANAEVIDIDTTEFARLLDQRVPVIDVRTAPEWEESGIVAGSHLFTYFDRNGKSDPAAWLEKARTVAKPEEPVILICRSGNRTKAVSRFLSDQAGYARVYAVKGGIQAWAGAGRPLVPAAQAIATCRAKQHC</sequence>
<dbReference type="PANTHER" id="PTHR43031:SF1">
    <property type="entry name" value="PYRIDINE NUCLEOTIDE-DISULPHIDE OXIDOREDUCTASE"/>
    <property type="match status" value="1"/>
</dbReference>
<dbReference type="InterPro" id="IPR036873">
    <property type="entry name" value="Rhodanese-like_dom_sf"/>
</dbReference>
<dbReference type="OrthoDB" id="9784009at2"/>
<keyword evidence="2" id="KW-1185">Reference proteome</keyword>
<dbReference type="AlphaFoldDB" id="A0A6S6XRE4"/>
<dbReference type="RefSeq" id="WP_145769653.1">
    <property type="nucleotide sequence ID" value="NZ_LR778301.1"/>
</dbReference>
<dbReference type="Pfam" id="PF00581">
    <property type="entry name" value="Rhodanese"/>
    <property type="match status" value="1"/>
</dbReference>